<feature type="transmembrane region" description="Helical" evidence="6">
    <location>
        <begin position="59"/>
        <end position="79"/>
    </location>
</feature>
<comment type="caution">
    <text evidence="8">The sequence shown here is derived from an EMBL/GenBank/DDBJ whole genome shotgun (WGS) entry which is preliminary data.</text>
</comment>
<accession>A0A7Z0GKC6</accession>
<reference evidence="8 9" key="1">
    <citation type="submission" date="2020-07" db="EMBL/GenBank/DDBJ databases">
        <title>Sequencing the genomes of 1000 actinobacteria strains.</title>
        <authorList>
            <person name="Klenk H.-P."/>
        </authorList>
    </citation>
    <scope>NUCLEOTIDE SEQUENCE [LARGE SCALE GENOMIC DNA]</scope>
    <source>
        <strain evidence="8 9">DSM 15475</strain>
    </source>
</reference>
<feature type="domain" description="RDD" evidence="7">
    <location>
        <begin position="17"/>
        <end position="148"/>
    </location>
</feature>
<feature type="compositionally biased region" description="Basic and acidic residues" evidence="5">
    <location>
        <begin position="254"/>
        <end position="264"/>
    </location>
</feature>
<keyword evidence="3 6" id="KW-1133">Transmembrane helix</keyword>
<gene>
    <name evidence="8" type="ORF">HNR09_000430</name>
</gene>
<dbReference type="PANTHER" id="PTHR38480:SF1">
    <property type="entry name" value="SLR0254 PROTEIN"/>
    <property type="match status" value="1"/>
</dbReference>
<dbReference type="InterPro" id="IPR010432">
    <property type="entry name" value="RDD"/>
</dbReference>
<feature type="transmembrane region" description="Helical" evidence="6">
    <location>
        <begin position="30"/>
        <end position="47"/>
    </location>
</feature>
<feature type="region of interest" description="Disordered" evidence="5">
    <location>
        <begin position="249"/>
        <end position="272"/>
    </location>
</feature>
<dbReference type="GO" id="GO:0016020">
    <property type="term" value="C:membrane"/>
    <property type="evidence" value="ECO:0007669"/>
    <property type="project" value="UniProtKB-SubCell"/>
</dbReference>
<evidence type="ECO:0000256" key="6">
    <source>
        <dbReference type="SAM" id="Phobius"/>
    </source>
</evidence>
<comment type="subcellular location">
    <subcellularLocation>
        <location evidence="1">Membrane</location>
        <topology evidence="1">Multi-pass membrane protein</topology>
    </subcellularLocation>
</comment>
<sequence length="272" mass="30491">MRTVITGEAVQLELPAASVVVRGTSLLIDLALYVLIYIGIQLLFGYYSGQILQTMDPAMYAAFSLSTLVLCFVILPIVIETLSRGRSLGRLIMGVRIVRDDGGTVRMRHALIRGLVGFPEIFITLGVLPLFCGMLNARGKRLGDMAAGTYGILVRQPKVRPMMLPVPQHLTSWTQIADLGRIPDRLALRLSRLLRRMETTGRGDNIAVLHRTAEQLAEELRPHISPPPPPATSLEFLTAVMAERRNREYRRMRRQQDRTAELGRRLHTLPYS</sequence>
<protein>
    <submittedName>
        <fullName evidence="8">Putative RDD family membrane protein YckC</fullName>
    </submittedName>
</protein>
<dbReference type="Pfam" id="PF06271">
    <property type="entry name" value="RDD"/>
    <property type="match status" value="1"/>
</dbReference>
<dbReference type="EMBL" id="JACCFY010000001">
    <property type="protein sequence ID" value="NYJ77019.1"/>
    <property type="molecule type" value="Genomic_DNA"/>
</dbReference>
<feature type="transmembrane region" description="Helical" evidence="6">
    <location>
        <begin position="110"/>
        <end position="132"/>
    </location>
</feature>
<name>A0A7Z0GKC6_9MICC</name>
<keyword evidence="4 6" id="KW-0472">Membrane</keyword>
<evidence type="ECO:0000259" key="7">
    <source>
        <dbReference type="Pfam" id="PF06271"/>
    </source>
</evidence>
<dbReference type="AlphaFoldDB" id="A0A7Z0GKC6"/>
<evidence type="ECO:0000256" key="3">
    <source>
        <dbReference type="ARBA" id="ARBA00022989"/>
    </source>
</evidence>
<dbReference type="Proteomes" id="UP000535437">
    <property type="component" value="Unassembled WGS sequence"/>
</dbReference>
<evidence type="ECO:0000313" key="9">
    <source>
        <dbReference type="Proteomes" id="UP000535437"/>
    </source>
</evidence>
<evidence type="ECO:0000256" key="1">
    <source>
        <dbReference type="ARBA" id="ARBA00004141"/>
    </source>
</evidence>
<keyword evidence="2 6" id="KW-0812">Transmembrane</keyword>
<proteinExistence type="predicted"/>
<evidence type="ECO:0000313" key="8">
    <source>
        <dbReference type="EMBL" id="NYJ77019.1"/>
    </source>
</evidence>
<organism evidence="8 9">
    <name type="scientific">Nesterenkonia xinjiangensis</name>
    <dbReference type="NCBI Taxonomy" id="225327"/>
    <lineage>
        <taxon>Bacteria</taxon>
        <taxon>Bacillati</taxon>
        <taxon>Actinomycetota</taxon>
        <taxon>Actinomycetes</taxon>
        <taxon>Micrococcales</taxon>
        <taxon>Micrococcaceae</taxon>
        <taxon>Nesterenkonia</taxon>
    </lineage>
</organism>
<evidence type="ECO:0000256" key="5">
    <source>
        <dbReference type="SAM" id="MobiDB-lite"/>
    </source>
</evidence>
<dbReference type="RefSeq" id="WP_179540559.1">
    <property type="nucleotide sequence ID" value="NZ_BAAALL010000013.1"/>
</dbReference>
<dbReference type="PANTHER" id="PTHR38480">
    <property type="entry name" value="SLR0254 PROTEIN"/>
    <property type="match status" value="1"/>
</dbReference>
<keyword evidence="9" id="KW-1185">Reference proteome</keyword>
<evidence type="ECO:0000256" key="4">
    <source>
        <dbReference type="ARBA" id="ARBA00023136"/>
    </source>
</evidence>
<evidence type="ECO:0000256" key="2">
    <source>
        <dbReference type="ARBA" id="ARBA00022692"/>
    </source>
</evidence>